<dbReference type="Pfam" id="PF11751">
    <property type="entry name" value="PorP_SprF"/>
    <property type="match status" value="1"/>
</dbReference>
<evidence type="ECO:0000256" key="1">
    <source>
        <dbReference type="SAM" id="MobiDB-lite"/>
    </source>
</evidence>
<evidence type="ECO:0008006" key="5">
    <source>
        <dbReference type="Google" id="ProtNLM"/>
    </source>
</evidence>
<comment type="caution">
    <text evidence="3">The sequence shown here is derived from an EMBL/GenBank/DDBJ whole genome shotgun (WGS) entry which is preliminary data.</text>
</comment>
<organism evidence="3 4">
    <name type="scientific">Pseudochryseolinea flava</name>
    <dbReference type="NCBI Taxonomy" id="2059302"/>
    <lineage>
        <taxon>Bacteria</taxon>
        <taxon>Pseudomonadati</taxon>
        <taxon>Bacteroidota</taxon>
        <taxon>Cytophagia</taxon>
        <taxon>Cytophagales</taxon>
        <taxon>Fulvivirgaceae</taxon>
        <taxon>Pseudochryseolinea</taxon>
    </lineage>
</organism>
<evidence type="ECO:0000313" key="4">
    <source>
        <dbReference type="Proteomes" id="UP000251889"/>
    </source>
</evidence>
<sequence>MRKILLVLVVFALLSSWEAKAQDAPLFTQKLTNSFLYNPSVAGNTFGSITLSHRKFWSGVEGSPSTTFFSAHTPFAQHRFGTGLNFYQDKVGITTSIYASAAFAYHIRINDNNMLSFGVSGEYNNMKLGGADVIHENDPLLMTDSRSAFDFSFGTSYKSKYFQLGAAANRLNALTGVIDTVTQFPAFYSGFFQLNLPFADEKFLFEPMVTVRSFAKSSPQVDAGAYLTGYNTVMVGGSYRTGGTINASAAFRWKNVMIGYSRDIVTGDYRQGLGATNEISLRFDFNDQSYYMKQRNARAINSKAMSIRRKTLGTYSRNGSSFQQSQRYKKSVKRKQFMSPNYRMNASKKLMTRKVSGRKPSYKRRRR</sequence>
<accession>A0A364Y399</accession>
<gene>
    <name evidence="3" type="ORF">DQQ10_14495</name>
</gene>
<dbReference type="EMBL" id="QMFY01000007">
    <property type="protein sequence ID" value="RAW00266.1"/>
    <property type="molecule type" value="Genomic_DNA"/>
</dbReference>
<feature type="region of interest" description="Disordered" evidence="1">
    <location>
        <begin position="340"/>
        <end position="367"/>
    </location>
</feature>
<dbReference type="NCBIfam" id="TIGR03519">
    <property type="entry name" value="T9SS_PorP_fam"/>
    <property type="match status" value="1"/>
</dbReference>
<evidence type="ECO:0000256" key="2">
    <source>
        <dbReference type="SAM" id="SignalP"/>
    </source>
</evidence>
<name>A0A364Y399_9BACT</name>
<feature type="compositionally biased region" description="Basic residues" evidence="1">
    <location>
        <begin position="350"/>
        <end position="367"/>
    </location>
</feature>
<dbReference type="Proteomes" id="UP000251889">
    <property type="component" value="Unassembled WGS sequence"/>
</dbReference>
<keyword evidence="2" id="KW-0732">Signal</keyword>
<evidence type="ECO:0000313" key="3">
    <source>
        <dbReference type="EMBL" id="RAW00266.1"/>
    </source>
</evidence>
<reference evidence="3 4" key="1">
    <citation type="submission" date="2018-06" db="EMBL/GenBank/DDBJ databases">
        <title>Chryseolinea flavus sp. nov., a member of the phylum Bacteroidetes isolated from soil.</title>
        <authorList>
            <person name="Li Y."/>
            <person name="Wang J."/>
        </authorList>
    </citation>
    <scope>NUCLEOTIDE SEQUENCE [LARGE SCALE GENOMIC DNA]</scope>
    <source>
        <strain evidence="3 4">SDU1-6</strain>
    </source>
</reference>
<feature type="chain" id="PRO_5016866501" description="Type IX secretion system membrane protein PorP/SprF" evidence="2">
    <location>
        <begin position="22"/>
        <end position="367"/>
    </location>
</feature>
<dbReference type="InterPro" id="IPR019861">
    <property type="entry name" value="PorP/SprF_Bacteroidetes"/>
</dbReference>
<protein>
    <recommendedName>
        <fullName evidence="5">Type IX secretion system membrane protein PorP/SprF</fullName>
    </recommendedName>
</protein>
<dbReference type="RefSeq" id="WP_112747608.1">
    <property type="nucleotide sequence ID" value="NZ_QMFY01000007.1"/>
</dbReference>
<proteinExistence type="predicted"/>
<dbReference type="OrthoDB" id="975264at2"/>
<keyword evidence="4" id="KW-1185">Reference proteome</keyword>
<feature type="signal peptide" evidence="2">
    <location>
        <begin position="1"/>
        <end position="21"/>
    </location>
</feature>
<dbReference type="AlphaFoldDB" id="A0A364Y399"/>